<dbReference type="Proteomes" id="UP000829685">
    <property type="component" value="Unassembled WGS sequence"/>
</dbReference>
<organism evidence="3 4">
    <name type="scientific">Neoarthrinium moseri</name>
    <dbReference type="NCBI Taxonomy" id="1658444"/>
    <lineage>
        <taxon>Eukaryota</taxon>
        <taxon>Fungi</taxon>
        <taxon>Dikarya</taxon>
        <taxon>Ascomycota</taxon>
        <taxon>Pezizomycotina</taxon>
        <taxon>Sordariomycetes</taxon>
        <taxon>Xylariomycetidae</taxon>
        <taxon>Amphisphaeriales</taxon>
        <taxon>Apiosporaceae</taxon>
        <taxon>Neoarthrinium</taxon>
    </lineage>
</organism>
<dbReference type="EMBL" id="JAFIMR010000030">
    <property type="protein sequence ID" value="KAI1861146.1"/>
    <property type="molecule type" value="Genomic_DNA"/>
</dbReference>
<gene>
    <name evidence="3" type="ORF">JX265_009765</name>
</gene>
<dbReference type="GO" id="GO:0005789">
    <property type="term" value="C:endoplasmic reticulum membrane"/>
    <property type="evidence" value="ECO:0007669"/>
    <property type="project" value="TreeGrafter"/>
</dbReference>
<dbReference type="InterPro" id="IPR036291">
    <property type="entry name" value="NAD(P)-bd_dom_sf"/>
</dbReference>
<dbReference type="Pfam" id="PF00106">
    <property type="entry name" value="adh_short"/>
    <property type="match status" value="1"/>
</dbReference>
<dbReference type="InterPro" id="IPR002347">
    <property type="entry name" value="SDR_fam"/>
</dbReference>
<comment type="pathway">
    <text evidence="1">Steroid biosynthesis; zymosterol biosynthesis; zymosterol from lanosterol: step 5/6.</text>
</comment>
<evidence type="ECO:0000256" key="1">
    <source>
        <dbReference type="ARBA" id="ARBA00023589"/>
    </source>
</evidence>
<evidence type="ECO:0000313" key="4">
    <source>
        <dbReference type="Proteomes" id="UP000829685"/>
    </source>
</evidence>
<dbReference type="PANTHER" id="PTHR43647:SF2">
    <property type="entry name" value="DEHYDROGENASE"/>
    <property type="match status" value="1"/>
</dbReference>
<dbReference type="GO" id="GO:0005741">
    <property type="term" value="C:mitochondrial outer membrane"/>
    <property type="evidence" value="ECO:0007669"/>
    <property type="project" value="TreeGrafter"/>
</dbReference>
<dbReference type="PANTHER" id="PTHR43647">
    <property type="entry name" value="DEHYDROGENASE"/>
    <property type="match status" value="1"/>
</dbReference>
<dbReference type="SUPFAM" id="SSF51735">
    <property type="entry name" value="NAD(P)-binding Rossmann-fold domains"/>
    <property type="match status" value="1"/>
</dbReference>
<sequence>MLATPTHSCEQLSLDLSRFDHVRRTAKIINSRVAAGEIASIQAIALNAGYEEFETQTRTEDGLDMTFAVNYLGHWLLALLLLQSMDREKGRVIWISSWSHKSSPHVDEGLD</sequence>
<protein>
    <recommendedName>
        <fullName evidence="2">3beta-hydroxysteroid 3-dehydrogenase</fullName>
        <ecNumber evidence="2">1.1.1.270</ecNumber>
    </recommendedName>
</protein>
<evidence type="ECO:0000313" key="3">
    <source>
        <dbReference type="EMBL" id="KAI1861146.1"/>
    </source>
</evidence>
<proteinExistence type="predicted"/>
<dbReference type="InterPro" id="IPR051593">
    <property type="entry name" value="Ergosterol_Biosynth_ERG27"/>
</dbReference>
<reference evidence="3" key="1">
    <citation type="submission" date="2021-03" db="EMBL/GenBank/DDBJ databases">
        <title>Revisited historic fungal species revealed as producer of novel bioactive compounds through whole genome sequencing and comparative genomics.</title>
        <authorList>
            <person name="Vignolle G.A."/>
            <person name="Hochenegger N."/>
            <person name="Mach R.L."/>
            <person name="Mach-Aigner A.R."/>
            <person name="Javad Rahimi M."/>
            <person name="Salim K.A."/>
            <person name="Chan C.M."/>
            <person name="Lim L.B.L."/>
            <person name="Cai F."/>
            <person name="Druzhinina I.S."/>
            <person name="U'Ren J.M."/>
            <person name="Derntl C."/>
        </authorList>
    </citation>
    <scope>NUCLEOTIDE SEQUENCE</scope>
    <source>
        <strain evidence="3">TUCIM 5799</strain>
    </source>
</reference>
<accession>A0A9P9WFP5</accession>
<name>A0A9P9WFP5_9PEZI</name>
<keyword evidence="4" id="KW-1185">Reference proteome</keyword>
<comment type="caution">
    <text evidence="3">The sequence shown here is derived from an EMBL/GenBank/DDBJ whole genome shotgun (WGS) entry which is preliminary data.</text>
</comment>
<dbReference type="GO" id="GO:0000253">
    <property type="term" value="F:3-beta-hydroxysteroid 3-dehydrogenase (NADP+) activity"/>
    <property type="evidence" value="ECO:0007669"/>
    <property type="project" value="UniProtKB-EC"/>
</dbReference>
<dbReference type="AlphaFoldDB" id="A0A9P9WFP5"/>
<dbReference type="GO" id="GO:0005811">
    <property type="term" value="C:lipid droplet"/>
    <property type="evidence" value="ECO:0007669"/>
    <property type="project" value="TreeGrafter"/>
</dbReference>
<evidence type="ECO:0000256" key="2">
    <source>
        <dbReference type="ARBA" id="ARBA00023621"/>
    </source>
</evidence>
<dbReference type="EC" id="1.1.1.270" evidence="2"/>
<dbReference type="Gene3D" id="3.40.50.720">
    <property type="entry name" value="NAD(P)-binding Rossmann-like Domain"/>
    <property type="match status" value="1"/>
</dbReference>